<name>K6Y8G6_9ALTE</name>
<evidence type="ECO:0000313" key="2">
    <source>
        <dbReference type="Proteomes" id="UP000006251"/>
    </source>
</evidence>
<dbReference type="AlphaFoldDB" id="K6Y8G6"/>
<proteinExistence type="predicted"/>
<protein>
    <submittedName>
        <fullName evidence="1">Uncharacterized protein</fullName>
    </submittedName>
</protein>
<gene>
    <name evidence="1" type="ORF">GPAL_2188</name>
</gene>
<dbReference type="EMBL" id="BAEQ01000040">
    <property type="protein sequence ID" value="GAC29049.1"/>
    <property type="molecule type" value="Genomic_DNA"/>
</dbReference>
<dbReference type="Proteomes" id="UP000006251">
    <property type="component" value="Unassembled WGS sequence"/>
</dbReference>
<evidence type="ECO:0000313" key="1">
    <source>
        <dbReference type="EMBL" id="GAC29049.1"/>
    </source>
</evidence>
<keyword evidence="2" id="KW-1185">Reference proteome</keyword>
<reference evidence="2" key="1">
    <citation type="journal article" date="2014" name="Environ. Microbiol.">
        <title>Comparative genomics of the marine bacterial genus Glaciecola reveals the high degree of genomic diversity and genomic characteristic for cold adaptation.</title>
        <authorList>
            <person name="Qin Q.L."/>
            <person name="Xie B.B."/>
            <person name="Yu Y."/>
            <person name="Shu Y.L."/>
            <person name="Rong J.C."/>
            <person name="Zhang Y.J."/>
            <person name="Zhao D.L."/>
            <person name="Chen X.L."/>
            <person name="Zhang X.Y."/>
            <person name="Chen B."/>
            <person name="Zhou B.C."/>
            <person name="Zhang Y.Z."/>
        </authorList>
    </citation>
    <scope>NUCLEOTIDE SEQUENCE [LARGE SCALE GENOMIC DNA]</scope>
    <source>
        <strain evidence="2">ACAM 615</strain>
    </source>
</reference>
<accession>K6Y8G6</accession>
<comment type="caution">
    <text evidence="1">The sequence shown here is derived from an EMBL/GenBank/DDBJ whole genome shotgun (WGS) entry which is preliminary data.</text>
</comment>
<sequence>MFKSKLKSNEKKIFASVDFSQSDYDQLTVKVKKKLVW</sequence>
<organism evidence="1 2">
    <name type="scientific">Brumicola pallidula DSM 14239 = ACAM 615</name>
    <dbReference type="NCBI Taxonomy" id="1121922"/>
    <lineage>
        <taxon>Bacteria</taxon>
        <taxon>Pseudomonadati</taxon>
        <taxon>Pseudomonadota</taxon>
        <taxon>Gammaproteobacteria</taxon>
        <taxon>Alteromonadales</taxon>
        <taxon>Alteromonadaceae</taxon>
        <taxon>Brumicola</taxon>
    </lineage>
</organism>